<dbReference type="OrthoDB" id="2423195at2759"/>
<dbReference type="FunFam" id="3.40.50.300:FF:000491">
    <property type="entry name" value="E3 ubiquitin-protein ligase RNF213"/>
    <property type="match status" value="1"/>
</dbReference>
<name>A0A2B4RMT9_STYPI</name>
<dbReference type="GO" id="GO:0016887">
    <property type="term" value="F:ATP hydrolysis activity"/>
    <property type="evidence" value="ECO:0007669"/>
    <property type="project" value="InterPro"/>
</dbReference>
<proteinExistence type="predicted"/>
<organism evidence="3 4">
    <name type="scientific">Stylophora pistillata</name>
    <name type="common">Smooth cauliflower coral</name>
    <dbReference type="NCBI Taxonomy" id="50429"/>
    <lineage>
        <taxon>Eukaryota</taxon>
        <taxon>Metazoa</taxon>
        <taxon>Cnidaria</taxon>
        <taxon>Anthozoa</taxon>
        <taxon>Hexacorallia</taxon>
        <taxon>Scleractinia</taxon>
        <taxon>Astrocoeniina</taxon>
        <taxon>Pocilloporidae</taxon>
        <taxon>Stylophora</taxon>
    </lineage>
</organism>
<dbReference type="Gene3D" id="3.40.50.300">
    <property type="entry name" value="P-loop containing nucleotide triphosphate hydrolases"/>
    <property type="match status" value="1"/>
</dbReference>
<evidence type="ECO:0000313" key="3">
    <source>
        <dbReference type="EMBL" id="PFX17552.1"/>
    </source>
</evidence>
<feature type="transmembrane region" description="Helical" evidence="2">
    <location>
        <begin position="1704"/>
        <end position="1732"/>
    </location>
</feature>
<dbReference type="Proteomes" id="UP000225706">
    <property type="component" value="Unassembled WGS sequence"/>
</dbReference>
<dbReference type="SUPFAM" id="SSF52540">
    <property type="entry name" value="P-loop containing nucleoside triphosphate hydrolases"/>
    <property type="match status" value="1"/>
</dbReference>
<keyword evidence="4" id="KW-1185">Reference proteome</keyword>
<feature type="region of interest" description="Disordered" evidence="1">
    <location>
        <begin position="1327"/>
        <end position="1346"/>
    </location>
</feature>
<reference evidence="4" key="1">
    <citation type="journal article" date="2017" name="bioRxiv">
        <title>Comparative analysis of the genomes of Stylophora pistillata and Acropora digitifera provides evidence for extensive differences between species of corals.</title>
        <authorList>
            <person name="Voolstra C.R."/>
            <person name="Li Y."/>
            <person name="Liew Y.J."/>
            <person name="Baumgarten S."/>
            <person name="Zoccola D."/>
            <person name="Flot J.-F."/>
            <person name="Tambutte S."/>
            <person name="Allemand D."/>
            <person name="Aranda M."/>
        </authorList>
    </citation>
    <scope>NUCLEOTIDE SEQUENCE [LARGE SCALE GENOMIC DNA]</scope>
</reference>
<dbReference type="PANTHER" id="PTHR22605">
    <property type="entry name" value="RZ-TYPE DOMAIN-CONTAINING PROTEIN"/>
    <property type="match status" value="1"/>
</dbReference>
<accession>A0A2B4RMT9</accession>
<comment type="caution">
    <text evidence="3">The sequence shown here is derived from an EMBL/GenBank/DDBJ whole genome shotgun (WGS) entry which is preliminary data.</text>
</comment>
<dbReference type="PANTHER" id="PTHR22605:SF16">
    <property type="entry name" value="E3 UBIQUITIN-PROTEIN LIGASE RNF213"/>
    <property type="match status" value="1"/>
</dbReference>
<gene>
    <name evidence="3" type="primary">Rnf213</name>
    <name evidence="3" type="ORF">AWC38_SpisGene18126</name>
</gene>
<protein>
    <submittedName>
        <fullName evidence="3">E3 ubiquitin-protein ligase RNF213</fullName>
    </submittedName>
</protein>
<keyword evidence="2" id="KW-0812">Transmembrane</keyword>
<evidence type="ECO:0000313" key="4">
    <source>
        <dbReference type="Proteomes" id="UP000225706"/>
    </source>
</evidence>
<dbReference type="InterPro" id="IPR031248">
    <property type="entry name" value="RNF213"/>
</dbReference>
<evidence type="ECO:0000256" key="2">
    <source>
        <dbReference type="SAM" id="Phobius"/>
    </source>
</evidence>
<feature type="non-terminal residue" evidence="3">
    <location>
        <position position="3348"/>
    </location>
</feature>
<sequence length="3348" mass="378793">MYLTELFMNRARKVKGTCLVEIFCEHNLEVYDRGIGESISKLAFKAVEMIIESGKGKDADRAFMTLHGSSLRGDSSAAKYGELLSVLLTKSWPKTDRSHNRSGLDLSTVELLLTWNPMTGYFRFFGDESERRSILTEEGQETLVKATSVLYAIVESISKGTVTVEILLLLRKNKKKFLELLKATFITKGEATSESKQEVERNVDERIEEIEEYQAVRGKVQSFIHMCDLIKPVNVDNIKAKTIEDVSCYQICQLCERNDDKEIQFKFLEIPPAMKQVLTPLHKVRESSTFQDLWAQYGKKAQTVRKNGERKMPYLSVSEVVEHVWKPAFSEWRKHVGGVLDGTVSLGDVEKLFKSFKLKEKKLEDELTRMFQLSQTQTATLSEELRRVIGDRIAQIQRYQQLCQHFNAAETIWKFKEAMGFTGDFTVIHDLRNQSSAEFKEKPLNSIGERFLEAGRALKSLDVAKEKCFQSVVDSKQLVEWLRTAIRTTQELKVLVDLALISAGETDMETDRISNLHTSCLGFAPLIFDLIETQEQKVGFDQLMKACNPIWKAVEADQMLPRKLYDTSRNLDWLKTVKESHGSVAMTSLVQATTINSSGVYVVGHLDTKIGPSPEQGKRLSLKDVVRLTVPLRDGSEKKEQKKTYSIDELKDLQSKLMLIAGKAEKGKDDVEQFSRNLEGVMRLATAYINLYESGFVHRMDWNGEFHCENDFVEGKSIAKDLEDESKSMETCYSNWKKKVSDAREEFRELNFFTTQQLMTLRKEIATVCHSSGLDVNSVQVLTLLESVRPNCTNEHLKSAIQRAFKDTGLLDNTKGPGELPSFSPDPLQYEMVTRRSVFEKASSSTGIGVHPVQAASVKKLKPKPKKTSKIESFLNAAAEEGFSEQIALAALASLGVDAEEDDLLYWCLEEADEADIEALYDDARQNPMIVRELFSKEVDSVDHELQAADLSANESGSDLLLDISQTLVEKEPADQKTSEDEEAEISQYLTLTQLGNFLTELSVKGKQATPRTFPAFLKRGRPNLMLVPKGEILATVLTLYMHDKQQPLPSHEEVLLCSPETTTEEIELLWRRAIGDMEGRFYCLVHADVLDFSVSKQAMDMLRVVTQGLAGKPGENYGLVVICSSENEDRANVVAALDQYRVASPPCPSPEVLKKYLKRQLKAPPPQHGFIGSSKITWTVAGSLDPERLCVRVVSSHRGGMGKTLFVRRLTEQLPDLANNEMVVTNLRSQDCNALLHVTVPLHGNSTDSSMVVDALLPHTVKANVPLSRIFHVDVSPSMRRGLDTLLFNLLVLGYLCDKMGRVWRRRTTDLYVIEVTTAAPLPMGLTKEEEYESQGSQSGRSSLSKRPFYDLLPTVHCNTPGNVLRRLADTQDPKDCNPLFDIEEFQNAPFQRVYQYLKLSTKGKSLDNFTFSSENVDNDRKKCLSLLLRTCGIPDPSWSEIRHFVSFLNSQLKDCEKSLYCDMKLMRTILAGPNVLNLEGFRSFVVRFMIQMSRDFATPSLIDENPMFYTEDNVELEQKEIEQFQLRRSWETRVPGPFASKHEWVFFSERDTFITQLAHNSPHPYLFFNQDRITMTFLGFFINSAGDLVDPQTSKTLERGLMSKCLRNGLQAQRVDFTTNLETSRKQDKITQLRSVMGVNGSHDPDSAYELTTDNVKKILAIHMRFRCSIPVIVMGETGCAAVDDYVNANAGGSSCYEGEDAFFTVVVLVLSIVVILMALVVVLLGLVMVHGGTTYKDIELKVRQAEDMAHVNQDKNIDTVLFFDEANTTEALSMIKEVMVDRRINGRPIGQGLQRLQFIAACNPYKRHTDDMIRKLESAGLGYHVNAHESEDRLGHIPLRHLVYRVHALPGSMRPLIWDFGQLKPDVERLYTNQIVSRYILRENQLPGDSLTVKAVAEVLAASQKYMRDQTDECSFVSLRDVERAMQVMVWFYEHMDTLGELMDVVIAEQRMEEGLDDEDEALNPLTRALVLAIGVCYHAKLQKRRERYRTEVTKSFKAPCLLPGGQEQILREISSCQKAVLNDLELGPNIARNTALSENVFMMVVCIELRIPLFVVGKPGSSKSLAKTVVADNMQGDASRTPLFKTFKQVHMASYQCSPLSTPEGIMATFKQCSKLQEGKNLDKFVSVVVLDEVGLAEDSPLMPLKTLHPLLEDGVTSADDVIETDEKPQRVAFIGISNWALDPAKMNRGIMLSRGVPEKDELVDSAMGICSTDEGVKHLIQPLISPLADGYAELYKEQKNFATLKKWGKEEFFGLRDFYSLIKMVYSIAAKSEHRPRWHELEHAIKRNFGGLTEEDPVEIFKRYYPETDDDVVETCTTIRLIEASLGREDVADRANFSENRYLLILTENYAALPIIQQLLLKTSDGAVVIFGSSFPNDQEYTQICRNINRIKVCMETGRTVILLNLESLYESLYDALNQYYVYFGGQKYVDLGLGTHRVKCRVHDDFKLIVIAEKDVVYNKFPIPLINRLEKHFLVTLTSLTPEQGNVVQKMNLWAGQFSEVSRESRRNRDFSIGDAFVGFHDDTIPSIVMQVCSEIEREENLSASDRTEDTRETKVLGRCQMMLLEMATPDAIARLPYTALERHACSIWNIYFKEQQHSSVAAFMSHVLILDDNRQDERRQEGLSIQVTTHSRLLSNKDLDEMCNQTDFRRANVVLMTLQQFQTEQQFRASVRDFFKRLGGKCPGILVVQCDAGDENFNLIAGARHILLEERTNAPEIFDLPSVQAVHIVLIIQLPRIAGGCHNFVGFQGGKWMSVHIDELRPPGGHTPSIEQLTDRPISELFSLESGVAMAVELLRNCVQAAACRIDGETESAERSTHRIELLLDSLPDDYQTQRDEKSFASVLVQRTYNLLMEKEATAYDAQRWLHSEALSGTGVQEWGTFRKALLQRMYSVVVPIFAEIIAFADRDMNLDLVKSDNSWISKLWLKILADPTISELSYSEMISPATNSVRERVQVIGSGAGDHGFCSQFPFSFLIKQHVENMVKEASSASAVPGSSTTLLVALRDMIDNSQLGLLFKDLRHEDAVALQYLMDFVHMVHKPSNDSEHELVYEAILSSARELGTLEDEDGNESIDIALVHVAHSRVQHRLKYFDTIVKMNPSLIPRLREVLQGSEPEVLLDVVALQICLEAIEPSREMLLFPDTRQIWCDRVLSMRPAVEDMIRKERFGPVTEKCSNYGERSTVLLDRCRSMWQRIGAVRLFIEHVTLFAEEDENANSEDVTILWKVRMALGDETDFSSLRSLQALEKFLINCSEDVRQRTNEKAATELRHRCNAFFMELVSIFCFGDSVSKDLEQEAIALLMRYVVGHQSTQTKGFSPFPDHAIDPTPVVRSFLLQLLLRS</sequence>
<dbReference type="GO" id="GO:0004842">
    <property type="term" value="F:ubiquitin-protein transferase activity"/>
    <property type="evidence" value="ECO:0007669"/>
    <property type="project" value="InterPro"/>
</dbReference>
<evidence type="ECO:0000256" key="1">
    <source>
        <dbReference type="SAM" id="MobiDB-lite"/>
    </source>
</evidence>
<dbReference type="EMBL" id="LSMT01000466">
    <property type="protein sequence ID" value="PFX17552.1"/>
    <property type="molecule type" value="Genomic_DNA"/>
</dbReference>
<dbReference type="InterPro" id="IPR027417">
    <property type="entry name" value="P-loop_NTPase"/>
</dbReference>
<feature type="compositionally biased region" description="Low complexity" evidence="1">
    <location>
        <begin position="1335"/>
        <end position="1346"/>
    </location>
</feature>
<keyword evidence="2" id="KW-0472">Membrane</keyword>
<keyword evidence="2" id="KW-1133">Transmembrane helix</keyword>